<feature type="compositionally biased region" description="Low complexity" evidence="1">
    <location>
        <begin position="55"/>
        <end position="74"/>
    </location>
</feature>
<dbReference type="AlphaFoldDB" id="A0A6A4W8M3"/>
<evidence type="ECO:0000256" key="1">
    <source>
        <dbReference type="SAM" id="MobiDB-lite"/>
    </source>
</evidence>
<feature type="region of interest" description="Disordered" evidence="1">
    <location>
        <begin position="49"/>
        <end position="102"/>
    </location>
</feature>
<protein>
    <submittedName>
        <fullName evidence="3">Protein dimmed</fullName>
    </submittedName>
</protein>
<dbReference type="SUPFAM" id="SSF47459">
    <property type="entry name" value="HLH, helix-loop-helix DNA-binding domain"/>
    <property type="match status" value="1"/>
</dbReference>
<keyword evidence="4" id="KW-1185">Reference proteome</keyword>
<proteinExistence type="predicted"/>
<dbReference type="InterPro" id="IPR036638">
    <property type="entry name" value="HLH_DNA-bd_sf"/>
</dbReference>
<accession>A0A6A4W8M3</accession>
<dbReference type="InterPro" id="IPR050359">
    <property type="entry name" value="bHLH_transcription_factors"/>
</dbReference>
<dbReference type="PANTHER" id="PTHR19290:SF167">
    <property type="entry name" value="PROTEIN DIMMED"/>
    <property type="match status" value="1"/>
</dbReference>
<dbReference type="GO" id="GO:0045944">
    <property type="term" value="P:positive regulation of transcription by RNA polymerase II"/>
    <property type="evidence" value="ECO:0007669"/>
    <property type="project" value="TreeGrafter"/>
</dbReference>
<sequence length="210" mass="23573">MSIASIRRLTTEAVEQVNMRTAWQDDDDDDDDMMAASFDVYTQSERMAIKRRLGSDGSSNTGDSDGGTSSDASSPNKQQRAGASTPAGGPCRRRRQGSASRERYLRRLESNERERIRMHGLNAAFHNLQEVIPSVRMERKMSKIETLTLARNYIMALTNVICEIKGGDKPFSFLDQFAPTSEQQVEEVMRNFRLGGASSSQTGRRRDQQL</sequence>
<name>A0A6A4W8M3_AMPAM</name>
<dbReference type="SMART" id="SM00353">
    <property type="entry name" value="HLH"/>
    <property type="match status" value="1"/>
</dbReference>
<dbReference type="Proteomes" id="UP000440578">
    <property type="component" value="Unassembled WGS sequence"/>
</dbReference>
<dbReference type="Pfam" id="PF00010">
    <property type="entry name" value="HLH"/>
    <property type="match status" value="1"/>
</dbReference>
<feature type="domain" description="BHLH" evidence="2">
    <location>
        <begin position="105"/>
        <end position="157"/>
    </location>
</feature>
<dbReference type="GO" id="GO:0070888">
    <property type="term" value="F:E-box binding"/>
    <property type="evidence" value="ECO:0007669"/>
    <property type="project" value="TreeGrafter"/>
</dbReference>
<dbReference type="PROSITE" id="PS50888">
    <property type="entry name" value="BHLH"/>
    <property type="match status" value="1"/>
</dbReference>
<dbReference type="InterPro" id="IPR011598">
    <property type="entry name" value="bHLH_dom"/>
</dbReference>
<evidence type="ECO:0000313" key="3">
    <source>
        <dbReference type="EMBL" id="KAF0298418.1"/>
    </source>
</evidence>
<dbReference type="GO" id="GO:0007423">
    <property type="term" value="P:sensory organ development"/>
    <property type="evidence" value="ECO:0007669"/>
    <property type="project" value="TreeGrafter"/>
</dbReference>
<reference evidence="3 4" key="1">
    <citation type="submission" date="2019-07" db="EMBL/GenBank/DDBJ databases">
        <title>Draft genome assembly of a fouling barnacle, Amphibalanus amphitrite (Darwin, 1854): The first reference genome for Thecostraca.</title>
        <authorList>
            <person name="Kim W."/>
        </authorList>
    </citation>
    <scope>NUCLEOTIDE SEQUENCE [LARGE SCALE GENOMIC DNA]</scope>
    <source>
        <strain evidence="3">SNU_AA5</strain>
        <tissue evidence="3">Soma without cirri and trophi</tissue>
    </source>
</reference>
<dbReference type="GO" id="GO:0046983">
    <property type="term" value="F:protein dimerization activity"/>
    <property type="evidence" value="ECO:0007669"/>
    <property type="project" value="InterPro"/>
</dbReference>
<organism evidence="3 4">
    <name type="scientific">Amphibalanus amphitrite</name>
    <name type="common">Striped barnacle</name>
    <name type="synonym">Balanus amphitrite</name>
    <dbReference type="NCBI Taxonomy" id="1232801"/>
    <lineage>
        <taxon>Eukaryota</taxon>
        <taxon>Metazoa</taxon>
        <taxon>Ecdysozoa</taxon>
        <taxon>Arthropoda</taxon>
        <taxon>Crustacea</taxon>
        <taxon>Multicrustacea</taxon>
        <taxon>Cirripedia</taxon>
        <taxon>Thoracica</taxon>
        <taxon>Thoracicalcarea</taxon>
        <taxon>Balanomorpha</taxon>
        <taxon>Balanoidea</taxon>
        <taxon>Balanidae</taxon>
        <taxon>Amphibalaninae</taxon>
        <taxon>Amphibalanus</taxon>
    </lineage>
</organism>
<dbReference type="Gene3D" id="4.10.280.10">
    <property type="entry name" value="Helix-loop-helix DNA-binding domain"/>
    <property type="match status" value="1"/>
</dbReference>
<comment type="caution">
    <text evidence="3">The sequence shown here is derived from an EMBL/GenBank/DDBJ whole genome shotgun (WGS) entry which is preliminary data.</text>
</comment>
<dbReference type="PANTHER" id="PTHR19290">
    <property type="entry name" value="BASIC HELIX-LOOP-HELIX PROTEIN NEUROGENIN-RELATED"/>
    <property type="match status" value="1"/>
</dbReference>
<gene>
    <name evidence="3" type="primary">dimm_2</name>
    <name evidence="3" type="ORF">FJT64_004210</name>
</gene>
<dbReference type="EMBL" id="VIIS01001434">
    <property type="protein sequence ID" value="KAF0298418.1"/>
    <property type="molecule type" value="Genomic_DNA"/>
</dbReference>
<evidence type="ECO:0000313" key="4">
    <source>
        <dbReference type="Proteomes" id="UP000440578"/>
    </source>
</evidence>
<evidence type="ECO:0000259" key="2">
    <source>
        <dbReference type="PROSITE" id="PS50888"/>
    </source>
</evidence>
<dbReference type="GO" id="GO:0005634">
    <property type="term" value="C:nucleus"/>
    <property type="evidence" value="ECO:0007669"/>
    <property type="project" value="TreeGrafter"/>
</dbReference>
<dbReference type="GO" id="GO:0061564">
    <property type="term" value="P:axon development"/>
    <property type="evidence" value="ECO:0007669"/>
    <property type="project" value="TreeGrafter"/>
</dbReference>
<dbReference type="GO" id="GO:0000981">
    <property type="term" value="F:DNA-binding transcription factor activity, RNA polymerase II-specific"/>
    <property type="evidence" value="ECO:0007669"/>
    <property type="project" value="TreeGrafter"/>
</dbReference>